<sequence>MFSLYIHIRNIYIHSHTHIRTNTRTRARAISFFSYPCPKASMFSSMCVYMYIIFFFFLEIFQYLRFLVVFFQTKLYDLYFIQCCFAEEKNKSLFVVIHLRR</sequence>
<feature type="transmembrane region" description="Helical" evidence="1">
    <location>
        <begin position="48"/>
        <end position="71"/>
    </location>
</feature>
<accession>A0A0L8FTM0</accession>
<proteinExistence type="predicted"/>
<dbReference type="AlphaFoldDB" id="A0A0L8FTM0"/>
<dbReference type="EMBL" id="KQ426635">
    <property type="protein sequence ID" value="KOF67983.1"/>
    <property type="molecule type" value="Genomic_DNA"/>
</dbReference>
<reference evidence="2" key="1">
    <citation type="submission" date="2015-07" db="EMBL/GenBank/DDBJ databases">
        <title>MeaNS - Measles Nucleotide Surveillance Program.</title>
        <authorList>
            <person name="Tran T."/>
            <person name="Druce J."/>
        </authorList>
    </citation>
    <scope>NUCLEOTIDE SEQUENCE</scope>
    <source>
        <strain evidence="2">UCB-OBI-ISO-001</strain>
        <tissue evidence="2">Gonad</tissue>
    </source>
</reference>
<keyword evidence="1" id="KW-0472">Membrane</keyword>
<gene>
    <name evidence="2" type="ORF">OCBIM_22008421mg</name>
</gene>
<evidence type="ECO:0000256" key="1">
    <source>
        <dbReference type="SAM" id="Phobius"/>
    </source>
</evidence>
<protein>
    <submittedName>
        <fullName evidence="2">Uncharacterized protein</fullName>
    </submittedName>
</protein>
<name>A0A0L8FTM0_OCTBM</name>
<keyword evidence="1" id="KW-1133">Transmembrane helix</keyword>
<keyword evidence="1" id="KW-0812">Transmembrane</keyword>
<evidence type="ECO:0000313" key="2">
    <source>
        <dbReference type="EMBL" id="KOF67983.1"/>
    </source>
</evidence>
<organism evidence="2">
    <name type="scientific">Octopus bimaculoides</name>
    <name type="common">California two-spotted octopus</name>
    <dbReference type="NCBI Taxonomy" id="37653"/>
    <lineage>
        <taxon>Eukaryota</taxon>
        <taxon>Metazoa</taxon>
        <taxon>Spiralia</taxon>
        <taxon>Lophotrochozoa</taxon>
        <taxon>Mollusca</taxon>
        <taxon>Cephalopoda</taxon>
        <taxon>Coleoidea</taxon>
        <taxon>Octopodiformes</taxon>
        <taxon>Octopoda</taxon>
        <taxon>Incirrata</taxon>
        <taxon>Octopodidae</taxon>
        <taxon>Octopus</taxon>
    </lineage>
</organism>